<protein>
    <submittedName>
        <fullName evidence="2">Uncharacterized protein</fullName>
    </submittedName>
</protein>
<dbReference type="EMBL" id="BGPR01126317">
    <property type="protein sequence ID" value="GBN34449.1"/>
    <property type="molecule type" value="Genomic_DNA"/>
</dbReference>
<dbReference type="Proteomes" id="UP000499080">
    <property type="component" value="Unassembled WGS sequence"/>
</dbReference>
<evidence type="ECO:0000313" key="2">
    <source>
        <dbReference type="EMBL" id="GBN34449.1"/>
    </source>
</evidence>
<feature type="non-terminal residue" evidence="2">
    <location>
        <position position="1"/>
    </location>
</feature>
<accession>A0A4Y2N700</accession>
<evidence type="ECO:0000256" key="1">
    <source>
        <dbReference type="SAM" id="MobiDB-lite"/>
    </source>
</evidence>
<sequence>VRSFLGETSKLCTFLAVEHDLYLSRLVNILIGVLMTSAEDGDEILPIKGSDNSISVSMAHCKIPVISNGSSSGTTFPPESMSVGTPPEGSHDIK</sequence>
<dbReference type="AlphaFoldDB" id="A0A4Y2N700"/>
<name>A0A4Y2N700_ARAVE</name>
<proteinExistence type="predicted"/>
<organism evidence="2 3">
    <name type="scientific">Araneus ventricosus</name>
    <name type="common">Orbweaver spider</name>
    <name type="synonym">Epeira ventricosa</name>
    <dbReference type="NCBI Taxonomy" id="182803"/>
    <lineage>
        <taxon>Eukaryota</taxon>
        <taxon>Metazoa</taxon>
        <taxon>Ecdysozoa</taxon>
        <taxon>Arthropoda</taxon>
        <taxon>Chelicerata</taxon>
        <taxon>Arachnida</taxon>
        <taxon>Araneae</taxon>
        <taxon>Araneomorphae</taxon>
        <taxon>Entelegynae</taxon>
        <taxon>Araneoidea</taxon>
        <taxon>Araneidae</taxon>
        <taxon>Araneus</taxon>
    </lineage>
</organism>
<feature type="region of interest" description="Disordered" evidence="1">
    <location>
        <begin position="70"/>
        <end position="94"/>
    </location>
</feature>
<comment type="caution">
    <text evidence="2">The sequence shown here is derived from an EMBL/GenBank/DDBJ whole genome shotgun (WGS) entry which is preliminary data.</text>
</comment>
<keyword evidence="3" id="KW-1185">Reference proteome</keyword>
<gene>
    <name evidence="2" type="ORF">AVEN_126023_1</name>
</gene>
<reference evidence="2 3" key="1">
    <citation type="journal article" date="2019" name="Sci. Rep.">
        <title>Orb-weaving spider Araneus ventricosus genome elucidates the spidroin gene catalogue.</title>
        <authorList>
            <person name="Kono N."/>
            <person name="Nakamura H."/>
            <person name="Ohtoshi R."/>
            <person name="Moran D.A.P."/>
            <person name="Shinohara A."/>
            <person name="Yoshida Y."/>
            <person name="Fujiwara M."/>
            <person name="Mori M."/>
            <person name="Tomita M."/>
            <person name="Arakawa K."/>
        </authorList>
    </citation>
    <scope>NUCLEOTIDE SEQUENCE [LARGE SCALE GENOMIC DNA]</scope>
</reference>
<evidence type="ECO:0000313" key="3">
    <source>
        <dbReference type="Proteomes" id="UP000499080"/>
    </source>
</evidence>